<comment type="caution">
    <text evidence="1">The sequence shown here is derived from an EMBL/GenBank/DDBJ whole genome shotgun (WGS) entry which is preliminary data.</text>
</comment>
<evidence type="ECO:0000313" key="2">
    <source>
        <dbReference type="Proteomes" id="UP001501337"/>
    </source>
</evidence>
<organism evidence="1 2">
    <name type="scientific">Allohahella marinimesophila</name>
    <dbReference type="NCBI Taxonomy" id="1054972"/>
    <lineage>
        <taxon>Bacteria</taxon>
        <taxon>Pseudomonadati</taxon>
        <taxon>Pseudomonadota</taxon>
        <taxon>Gammaproteobacteria</taxon>
        <taxon>Oceanospirillales</taxon>
        <taxon>Hahellaceae</taxon>
        <taxon>Allohahella</taxon>
    </lineage>
</organism>
<reference evidence="2" key="1">
    <citation type="journal article" date="2019" name="Int. J. Syst. Evol. Microbiol.">
        <title>The Global Catalogue of Microorganisms (GCM) 10K type strain sequencing project: providing services to taxonomists for standard genome sequencing and annotation.</title>
        <authorList>
            <consortium name="The Broad Institute Genomics Platform"/>
            <consortium name="The Broad Institute Genome Sequencing Center for Infectious Disease"/>
            <person name="Wu L."/>
            <person name="Ma J."/>
        </authorList>
    </citation>
    <scope>NUCLEOTIDE SEQUENCE [LARGE SCALE GENOMIC DNA]</scope>
    <source>
        <strain evidence="2">JCM 17555</strain>
    </source>
</reference>
<gene>
    <name evidence="1" type="ORF">GCM10022278_06090</name>
</gene>
<accession>A0ABP7NMX9</accession>
<keyword evidence="2" id="KW-1185">Reference proteome</keyword>
<dbReference type="EMBL" id="BAABBO010000001">
    <property type="protein sequence ID" value="GAA3949725.1"/>
    <property type="molecule type" value="Genomic_DNA"/>
</dbReference>
<sequence length="109" mass="12373">MTYIIGIMVAAVFGYLIVTNLQTTDPKDEAAAREILDLHRHRTDVAEDEILAVLQKHGRNRAQGEQVARMLLVRFRKVGKFENDRIHAMPQVRRAVARLPVTIDSNSPQ</sequence>
<proteinExistence type="predicted"/>
<protein>
    <submittedName>
        <fullName evidence="1">Uncharacterized protein</fullName>
    </submittedName>
</protein>
<evidence type="ECO:0000313" key="1">
    <source>
        <dbReference type="EMBL" id="GAA3949725.1"/>
    </source>
</evidence>
<dbReference type="Proteomes" id="UP001501337">
    <property type="component" value="Unassembled WGS sequence"/>
</dbReference>
<dbReference type="RefSeq" id="WP_344803143.1">
    <property type="nucleotide sequence ID" value="NZ_BAABBO010000001.1"/>
</dbReference>
<name>A0ABP7NMX9_9GAMM</name>